<feature type="chain" id="PRO_5042879749" evidence="1">
    <location>
        <begin position="20"/>
        <end position="169"/>
    </location>
</feature>
<gene>
    <name evidence="2" type="ORF">OC846_005966</name>
</gene>
<keyword evidence="3" id="KW-1185">Reference proteome</keyword>
<name>A0AAN6GJS8_9BASI</name>
<sequence length="169" mass="18354">MKFATACLLVLLAAPYALCAPLPASPSRSAYTHVDISHEPYLTVPFAHGHMVVGPGPELHNIGDDSSALWKKAFATKRHPVADSQGETSDASVIVDEGGKAMKDSDAPRGSGLDKRGWAWFEWFGELISAFQALGHKRDLEPARRNMFKDFFSDIGEMLSNVVADVKIA</sequence>
<organism evidence="2 3">
    <name type="scientific">Tilletia horrida</name>
    <dbReference type="NCBI Taxonomy" id="155126"/>
    <lineage>
        <taxon>Eukaryota</taxon>
        <taxon>Fungi</taxon>
        <taxon>Dikarya</taxon>
        <taxon>Basidiomycota</taxon>
        <taxon>Ustilaginomycotina</taxon>
        <taxon>Exobasidiomycetes</taxon>
        <taxon>Tilletiales</taxon>
        <taxon>Tilletiaceae</taxon>
        <taxon>Tilletia</taxon>
    </lineage>
</organism>
<protein>
    <submittedName>
        <fullName evidence="2">Uncharacterized protein</fullName>
    </submittedName>
</protein>
<accession>A0AAN6GJS8</accession>
<feature type="signal peptide" evidence="1">
    <location>
        <begin position="1"/>
        <end position="19"/>
    </location>
</feature>
<evidence type="ECO:0000256" key="1">
    <source>
        <dbReference type="SAM" id="SignalP"/>
    </source>
</evidence>
<evidence type="ECO:0000313" key="2">
    <source>
        <dbReference type="EMBL" id="KAK0544693.1"/>
    </source>
</evidence>
<dbReference type="AlphaFoldDB" id="A0AAN6GJS8"/>
<dbReference type="Proteomes" id="UP001176517">
    <property type="component" value="Unassembled WGS sequence"/>
</dbReference>
<evidence type="ECO:0000313" key="3">
    <source>
        <dbReference type="Proteomes" id="UP001176517"/>
    </source>
</evidence>
<dbReference type="EMBL" id="JAPDMZ010000268">
    <property type="protein sequence ID" value="KAK0544693.1"/>
    <property type="molecule type" value="Genomic_DNA"/>
</dbReference>
<reference evidence="2" key="1">
    <citation type="journal article" date="2023" name="PhytoFront">
        <title>Draft Genome Resources of Seven Strains of Tilletia horrida, Causal Agent of Kernel Smut of Rice.</title>
        <authorList>
            <person name="Khanal S."/>
            <person name="Antony Babu S."/>
            <person name="Zhou X.G."/>
        </authorList>
    </citation>
    <scope>NUCLEOTIDE SEQUENCE</scope>
    <source>
        <strain evidence="2">TX6</strain>
    </source>
</reference>
<proteinExistence type="predicted"/>
<keyword evidence="1" id="KW-0732">Signal</keyword>
<comment type="caution">
    <text evidence="2">The sequence shown here is derived from an EMBL/GenBank/DDBJ whole genome shotgun (WGS) entry which is preliminary data.</text>
</comment>